<reference evidence="10" key="1">
    <citation type="submission" date="2021-04" db="EMBL/GenBank/DDBJ databases">
        <title>Phylogenetic analysis of Acidobacteriaceae.</title>
        <authorList>
            <person name="Qiu L."/>
            <person name="Zhang Q."/>
        </authorList>
    </citation>
    <scope>NUCLEOTIDE SEQUENCE</scope>
    <source>
        <strain evidence="10">DSM 25168</strain>
    </source>
</reference>
<dbReference type="AlphaFoldDB" id="A0A9J7BKU5"/>
<evidence type="ECO:0000256" key="1">
    <source>
        <dbReference type="ARBA" id="ARBA00004651"/>
    </source>
</evidence>
<dbReference type="KEGG" id="orp:MOP44_22210"/>
<comment type="similarity">
    <text evidence="6">Belongs to the ABC-4 integral membrane protein family.</text>
</comment>
<organism evidence="10 11">
    <name type="scientific">Occallatibacter riparius</name>
    <dbReference type="NCBI Taxonomy" id="1002689"/>
    <lineage>
        <taxon>Bacteria</taxon>
        <taxon>Pseudomonadati</taxon>
        <taxon>Acidobacteriota</taxon>
        <taxon>Terriglobia</taxon>
        <taxon>Terriglobales</taxon>
        <taxon>Acidobacteriaceae</taxon>
        <taxon>Occallatibacter</taxon>
    </lineage>
</organism>
<dbReference type="InterPro" id="IPR003838">
    <property type="entry name" value="ABC3_permease_C"/>
</dbReference>
<feature type="transmembrane region" description="Helical" evidence="7">
    <location>
        <begin position="20"/>
        <end position="43"/>
    </location>
</feature>
<evidence type="ECO:0000256" key="2">
    <source>
        <dbReference type="ARBA" id="ARBA00022475"/>
    </source>
</evidence>
<feature type="domain" description="MacB-like periplasmic core" evidence="9">
    <location>
        <begin position="457"/>
        <end position="659"/>
    </location>
</feature>
<feature type="domain" description="MacB-like periplasmic core" evidence="9">
    <location>
        <begin position="22"/>
        <end position="254"/>
    </location>
</feature>
<feature type="transmembrane region" description="Helical" evidence="7">
    <location>
        <begin position="783"/>
        <end position="806"/>
    </location>
</feature>
<evidence type="ECO:0000256" key="5">
    <source>
        <dbReference type="ARBA" id="ARBA00023136"/>
    </source>
</evidence>
<dbReference type="InterPro" id="IPR025857">
    <property type="entry name" value="MacB_PCD"/>
</dbReference>
<dbReference type="PANTHER" id="PTHR30572">
    <property type="entry name" value="MEMBRANE COMPONENT OF TRANSPORTER-RELATED"/>
    <property type="match status" value="1"/>
</dbReference>
<feature type="transmembrane region" description="Helical" evidence="7">
    <location>
        <begin position="818"/>
        <end position="837"/>
    </location>
</feature>
<dbReference type="RefSeq" id="WP_260792605.1">
    <property type="nucleotide sequence ID" value="NZ_CP093313.1"/>
</dbReference>
<keyword evidence="3 7" id="KW-0812">Transmembrane</keyword>
<keyword evidence="4 7" id="KW-1133">Transmembrane helix</keyword>
<sequence length="854" mass="92500">MRTLRQDLVYALRQMRLSPVFTLTALLTLALGIGATTAIFSLIHSVMLKSLPVSDPDTLYRIGEGSDCCVNTGPEDSWGLYPVIVYERFKQAAPEFEQMAAFQAGSNLFSVRRGQTGEQSKPLNSEYISGNYFATFGLGAYAGRTLTPADDQRAAPPAAMLSYRAWQQKYGSDPSIVGSTFMIDGHPFTIVGITPRGFHGETLQSDPPELFIPIQQEPVLSGANSLLNQPLSWLRIIGRIKPGVNPASLAPRFTTIVRSWLINDFAPQFPQFVQQLKQILPTQHVNIIPGGAGVAIMKADYEASLRILLAVCGLVLLIACANVANLLMARGSARATHTAVRLALGASRKRLIGQWLTESLVLALAGGLLGIVVAFLGVKVIIAMAFHHALYVPIDALPSLPVLGFAFAVSLLTGVLFGTVPAWIASRANPATALHGATRTTRDRSSLWQKSLVVLQAALSVVLLTGAGLLTRSMQKLEAQDFGFQTDGRVNVSLYAPFASYSPEKLNVTYRALQDRLKQIPGVQNAALALYTPLTNNWGMPVFRAGSQTPPDLSHMENFLASWDRVSPGYLEAIGQTLVRGRTIGEQDTAATRNIAVVDEAFVKKYFKPDEDPIGQTFGGGDPTNDKMYEIVGVVRTANYTDPTGHWLPPHFFVPLTQHATYHDKMMQMIDERSHIIESAVLVLSGSMEGLEPQVRRAFSEVDPNLTLIRVRSMEQQVADRLDQSRTVAQLTGLFGFLALILAAVGLYGVTAYSVERRTSEIGVRIALGADRLTVVRIVLRGAFLQIVIGLLIGVPASIACARLIAAQLYQVKSWDPLVLSGSVLALGVCALIASLVPARRAAAVNPVTALRVE</sequence>
<dbReference type="Proteomes" id="UP001059380">
    <property type="component" value="Chromosome"/>
</dbReference>
<keyword evidence="5 7" id="KW-0472">Membrane</keyword>
<keyword evidence="2" id="KW-1003">Cell membrane</keyword>
<evidence type="ECO:0000259" key="8">
    <source>
        <dbReference type="Pfam" id="PF02687"/>
    </source>
</evidence>
<dbReference type="Pfam" id="PF12704">
    <property type="entry name" value="MacB_PCD"/>
    <property type="match status" value="2"/>
</dbReference>
<evidence type="ECO:0000259" key="9">
    <source>
        <dbReference type="Pfam" id="PF12704"/>
    </source>
</evidence>
<evidence type="ECO:0000313" key="10">
    <source>
        <dbReference type="EMBL" id="UWZ83271.1"/>
    </source>
</evidence>
<feature type="transmembrane region" description="Helical" evidence="7">
    <location>
        <begin position="402"/>
        <end position="424"/>
    </location>
</feature>
<dbReference type="GO" id="GO:0005886">
    <property type="term" value="C:plasma membrane"/>
    <property type="evidence" value="ECO:0007669"/>
    <property type="project" value="UniProtKB-SubCell"/>
</dbReference>
<comment type="subcellular location">
    <subcellularLocation>
        <location evidence="1">Cell membrane</location>
        <topology evidence="1">Multi-pass membrane protein</topology>
    </subcellularLocation>
</comment>
<dbReference type="InterPro" id="IPR017800">
    <property type="entry name" value="ADOP"/>
</dbReference>
<evidence type="ECO:0000313" key="11">
    <source>
        <dbReference type="Proteomes" id="UP001059380"/>
    </source>
</evidence>
<dbReference type="PANTHER" id="PTHR30572:SF4">
    <property type="entry name" value="ABC TRANSPORTER PERMEASE YTRF"/>
    <property type="match status" value="1"/>
</dbReference>
<evidence type="ECO:0000256" key="3">
    <source>
        <dbReference type="ARBA" id="ARBA00022692"/>
    </source>
</evidence>
<gene>
    <name evidence="10" type="ORF">MOP44_22210</name>
</gene>
<feature type="domain" description="ABC3 transporter permease C-terminal" evidence="8">
    <location>
        <begin position="312"/>
        <end position="430"/>
    </location>
</feature>
<feature type="domain" description="ABC3 transporter permease C-terminal" evidence="8">
    <location>
        <begin position="734"/>
        <end position="847"/>
    </location>
</feature>
<feature type="transmembrane region" description="Helical" evidence="7">
    <location>
        <begin position="452"/>
        <end position="470"/>
    </location>
</feature>
<dbReference type="NCBIfam" id="TIGR03434">
    <property type="entry name" value="ADOP"/>
    <property type="match status" value="1"/>
</dbReference>
<protein>
    <submittedName>
        <fullName evidence="10">ABC transporter permease</fullName>
    </submittedName>
</protein>
<feature type="transmembrane region" description="Helical" evidence="7">
    <location>
        <begin position="360"/>
        <end position="382"/>
    </location>
</feature>
<dbReference type="GO" id="GO:0022857">
    <property type="term" value="F:transmembrane transporter activity"/>
    <property type="evidence" value="ECO:0007669"/>
    <property type="project" value="TreeGrafter"/>
</dbReference>
<evidence type="ECO:0000256" key="4">
    <source>
        <dbReference type="ARBA" id="ARBA00022989"/>
    </source>
</evidence>
<dbReference type="EMBL" id="CP093313">
    <property type="protein sequence ID" value="UWZ83271.1"/>
    <property type="molecule type" value="Genomic_DNA"/>
</dbReference>
<proteinExistence type="inferred from homology"/>
<feature type="transmembrane region" description="Helical" evidence="7">
    <location>
        <begin position="731"/>
        <end position="750"/>
    </location>
</feature>
<dbReference type="Pfam" id="PF02687">
    <property type="entry name" value="FtsX"/>
    <property type="match status" value="2"/>
</dbReference>
<keyword evidence="11" id="KW-1185">Reference proteome</keyword>
<accession>A0A9J7BKU5</accession>
<evidence type="ECO:0000256" key="6">
    <source>
        <dbReference type="ARBA" id="ARBA00038076"/>
    </source>
</evidence>
<name>A0A9J7BKU5_9BACT</name>
<evidence type="ECO:0000256" key="7">
    <source>
        <dbReference type="SAM" id="Phobius"/>
    </source>
</evidence>
<dbReference type="InterPro" id="IPR050250">
    <property type="entry name" value="Macrolide_Exporter_MacB"/>
</dbReference>
<feature type="transmembrane region" description="Helical" evidence="7">
    <location>
        <begin position="307"/>
        <end position="328"/>
    </location>
</feature>